<accession>A0ACD1AFD4</accession>
<name>A0ACD1AFD4_9FIRM</name>
<proteinExistence type="predicted"/>
<dbReference type="EMBL" id="CP042469">
    <property type="protein sequence ID" value="QOX65004.1"/>
    <property type="molecule type" value="Genomic_DNA"/>
</dbReference>
<evidence type="ECO:0000313" key="1">
    <source>
        <dbReference type="EMBL" id="QOX65004.1"/>
    </source>
</evidence>
<gene>
    <name evidence="1" type="ORF">FRZ06_17450</name>
</gene>
<organism evidence="1 2">
    <name type="scientific">Anoxybacterium hadale</name>
    <dbReference type="NCBI Taxonomy" id="3408580"/>
    <lineage>
        <taxon>Bacteria</taxon>
        <taxon>Bacillati</taxon>
        <taxon>Bacillota</taxon>
        <taxon>Clostridia</taxon>
        <taxon>Peptostreptococcales</taxon>
        <taxon>Anaerovoracaceae</taxon>
        <taxon>Anoxybacterium</taxon>
    </lineage>
</organism>
<reference evidence="1" key="1">
    <citation type="submission" date="2019-08" db="EMBL/GenBank/DDBJ databases">
        <title>Genome sequence of Clostridiales bacterium MT110.</title>
        <authorList>
            <person name="Cao J."/>
        </authorList>
    </citation>
    <scope>NUCLEOTIDE SEQUENCE</scope>
    <source>
        <strain evidence="1">MT110</strain>
    </source>
</reference>
<sequence>MRYQPLRISSKSNMKELNFQNRLQLYGSSLSKSEMRVAEFIASNTIDAAIISSNDLAQNVGTSNSTISRFCQKLQYRNYIELQTLLKAENNTQTNSFDVVDRLNHYYDVVFSSTAELLDKNTFSKFIEQLQNADQILVCGIGSSGLTAIELSSRLMRMGLSSQAITDSSLMLMKANRFSPRDLLIAISTSGETQEVLKTCAIANNIKTPICALTKNNNTQLTALSDITLFVSDENQIHDNLFVNTQLSFLFMIDIITYTLLMNPTYNASYQKAQHI</sequence>
<dbReference type="Proteomes" id="UP000594014">
    <property type="component" value="Chromosome"/>
</dbReference>
<keyword evidence="2" id="KW-1185">Reference proteome</keyword>
<evidence type="ECO:0000313" key="2">
    <source>
        <dbReference type="Proteomes" id="UP000594014"/>
    </source>
</evidence>
<protein>
    <submittedName>
        <fullName evidence="1">MurR/RpiR family transcriptional regulator</fullName>
    </submittedName>
</protein>